<dbReference type="GO" id="GO:0003755">
    <property type="term" value="F:peptidyl-prolyl cis-trans isomerase activity"/>
    <property type="evidence" value="ECO:0007669"/>
    <property type="project" value="UniProtKB-UniRule"/>
</dbReference>
<protein>
    <recommendedName>
        <fullName evidence="6">Peptidyl-prolyl cis-trans isomerase</fullName>
        <ecNumber evidence="6">5.2.1.8</ecNumber>
    </recommendedName>
</protein>
<dbReference type="Gene3D" id="3.10.50.40">
    <property type="match status" value="1"/>
</dbReference>
<keyword evidence="3 5" id="KW-0697">Rotamase</keyword>
<keyword evidence="4 5" id="KW-0413">Isomerase</keyword>
<accession>A0AAT9FNL5</accession>
<dbReference type="Pfam" id="PF00254">
    <property type="entry name" value="FKBP_C"/>
    <property type="match status" value="1"/>
</dbReference>
<gene>
    <name evidence="9" type="ORF">NT6N_25830</name>
</gene>
<evidence type="ECO:0000256" key="5">
    <source>
        <dbReference type="PROSITE-ProRule" id="PRU00277"/>
    </source>
</evidence>
<comment type="similarity">
    <text evidence="2 6">Belongs to the FKBP-type PPIase family.</text>
</comment>
<comment type="catalytic activity">
    <reaction evidence="1 5 6">
        <text>[protein]-peptidylproline (omega=180) = [protein]-peptidylproline (omega=0)</text>
        <dbReference type="Rhea" id="RHEA:16237"/>
        <dbReference type="Rhea" id="RHEA-COMP:10747"/>
        <dbReference type="Rhea" id="RHEA-COMP:10748"/>
        <dbReference type="ChEBI" id="CHEBI:83833"/>
        <dbReference type="ChEBI" id="CHEBI:83834"/>
        <dbReference type="EC" id="5.2.1.8"/>
    </reaction>
</comment>
<evidence type="ECO:0000313" key="9">
    <source>
        <dbReference type="EMBL" id="BDS07543.1"/>
    </source>
</evidence>
<dbReference type="PANTHER" id="PTHR43811">
    <property type="entry name" value="FKBP-TYPE PEPTIDYL-PROLYL CIS-TRANS ISOMERASE FKPA"/>
    <property type="match status" value="1"/>
</dbReference>
<dbReference type="InterPro" id="IPR001179">
    <property type="entry name" value="PPIase_FKBP_dom"/>
</dbReference>
<evidence type="ECO:0000256" key="7">
    <source>
        <dbReference type="SAM" id="MobiDB-lite"/>
    </source>
</evidence>
<sequence>MKTGEQRKAWLPEPQAPVEVPPAPPVPEDVAKVPADAEKTKSGLAFKMLSEGDGKPKASDTVKVHYSGWTTDGEMFDSSVVRGEPTQFSLNGVIKGWTEGVQLMVPGEKRRFWIPADLAYGPAVPGSGRPGGMLVFDIELLEIVR</sequence>
<proteinExistence type="inferred from homology"/>
<dbReference type="PANTHER" id="PTHR43811:SF19">
    <property type="entry name" value="39 KDA FK506-BINDING NUCLEAR PROTEIN"/>
    <property type="match status" value="1"/>
</dbReference>
<evidence type="ECO:0000259" key="8">
    <source>
        <dbReference type="PROSITE" id="PS50059"/>
    </source>
</evidence>
<dbReference type="SUPFAM" id="SSF54534">
    <property type="entry name" value="FKBP-like"/>
    <property type="match status" value="1"/>
</dbReference>
<dbReference type="AlphaFoldDB" id="A0AAT9FNL5"/>
<dbReference type="InterPro" id="IPR046357">
    <property type="entry name" value="PPIase_dom_sf"/>
</dbReference>
<evidence type="ECO:0000256" key="3">
    <source>
        <dbReference type="ARBA" id="ARBA00023110"/>
    </source>
</evidence>
<evidence type="ECO:0000256" key="1">
    <source>
        <dbReference type="ARBA" id="ARBA00000971"/>
    </source>
</evidence>
<organism evidence="9">
    <name type="scientific">Oceaniferula spumae</name>
    <dbReference type="NCBI Taxonomy" id="2979115"/>
    <lineage>
        <taxon>Bacteria</taxon>
        <taxon>Pseudomonadati</taxon>
        <taxon>Verrucomicrobiota</taxon>
        <taxon>Verrucomicrobiia</taxon>
        <taxon>Verrucomicrobiales</taxon>
        <taxon>Verrucomicrobiaceae</taxon>
        <taxon>Oceaniferula</taxon>
    </lineage>
</organism>
<dbReference type="EC" id="5.2.1.8" evidence="6"/>
<name>A0AAT9FNL5_9BACT</name>
<reference evidence="9" key="1">
    <citation type="submission" date="2024-07" db="EMBL/GenBank/DDBJ databases">
        <title>Complete genome sequence of Verrucomicrobiaceae bacterium NT6N.</title>
        <authorList>
            <person name="Huang C."/>
            <person name="Takami H."/>
            <person name="Hamasaki K."/>
        </authorList>
    </citation>
    <scope>NUCLEOTIDE SEQUENCE</scope>
    <source>
        <strain evidence="9">NT6N</strain>
    </source>
</reference>
<dbReference type="KEGG" id="osu:NT6N_25830"/>
<evidence type="ECO:0000256" key="6">
    <source>
        <dbReference type="RuleBase" id="RU003915"/>
    </source>
</evidence>
<feature type="region of interest" description="Disordered" evidence="7">
    <location>
        <begin position="1"/>
        <end position="37"/>
    </location>
</feature>
<feature type="domain" description="PPIase FKBP-type" evidence="8">
    <location>
        <begin position="59"/>
        <end position="144"/>
    </location>
</feature>
<dbReference type="EMBL" id="AP026866">
    <property type="protein sequence ID" value="BDS07543.1"/>
    <property type="molecule type" value="Genomic_DNA"/>
</dbReference>
<feature type="compositionally biased region" description="Basic and acidic residues" evidence="7">
    <location>
        <begin position="1"/>
        <end position="10"/>
    </location>
</feature>
<evidence type="ECO:0000256" key="2">
    <source>
        <dbReference type="ARBA" id="ARBA00006577"/>
    </source>
</evidence>
<dbReference type="PROSITE" id="PS50059">
    <property type="entry name" value="FKBP_PPIASE"/>
    <property type="match status" value="1"/>
</dbReference>
<evidence type="ECO:0000256" key="4">
    <source>
        <dbReference type="ARBA" id="ARBA00023235"/>
    </source>
</evidence>